<evidence type="ECO:0000256" key="6">
    <source>
        <dbReference type="ARBA" id="ARBA00023136"/>
    </source>
</evidence>
<dbReference type="AlphaFoldDB" id="A0A1Z2KZ10"/>
<feature type="transmembrane region" description="Helical" evidence="9">
    <location>
        <begin position="39"/>
        <end position="56"/>
    </location>
</feature>
<keyword evidence="6 9" id="KW-0472">Membrane</keyword>
<feature type="transmembrane region" description="Helical" evidence="9">
    <location>
        <begin position="68"/>
        <end position="88"/>
    </location>
</feature>
<dbReference type="SUPFAM" id="SSF103473">
    <property type="entry name" value="MFS general substrate transporter"/>
    <property type="match status" value="1"/>
</dbReference>
<evidence type="ECO:0000256" key="1">
    <source>
        <dbReference type="ARBA" id="ARBA00004651"/>
    </source>
</evidence>
<evidence type="ECO:0000256" key="5">
    <source>
        <dbReference type="ARBA" id="ARBA00022989"/>
    </source>
</evidence>
<dbReference type="Gene3D" id="1.20.1720.10">
    <property type="entry name" value="Multidrug resistance protein D"/>
    <property type="match status" value="1"/>
</dbReference>
<proteinExistence type="predicted"/>
<evidence type="ECO:0000256" key="3">
    <source>
        <dbReference type="ARBA" id="ARBA00022475"/>
    </source>
</evidence>
<feature type="region of interest" description="Disordered" evidence="8">
    <location>
        <begin position="446"/>
        <end position="471"/>
    </location>
</feature>
<organism evidence="11 12">
    <name type="scientific">Streptomyces albireticuli</name>
    <dbReference type="NCBI Taxonomy" id="1940"/>
    <lineage>
        <taxon>Bacteria</taxon>
        <taxon>Bacillati</taxon>
        <taxon>Actinomycetota</taxon>
        <taxon>Actinomycetes</taxon>
        <taxon>Kitasatosporales</taxon>
        <taxon>Streptomycetaceae</taxon>
        <taxon>Streptomyces</taxon>
    </lineage>
</organism>
<feature type="transmembrane region" description="Helical" evidence="9">
    <location>
        <begin position="422"/>
        <end position="441"/>
    </location>
</feature>
<comment type="subcellular location">
    <subcellularLocation>
        <location evidence="1">Cell membrane</location>
        <topology evidence="1">Multi-pass membrane protein</topology>
    </subcellularLocation>
</comment>
<evidence type="ECO:0000256" key="9">
    <source>
        <dbReference type="SAM" id="Phobius"/>
    </source>
</evidence>
<feature type="transmembrane region" description="Helical" evidence="9">
    <location>
        <begin position="211"/>
        <end position="234"/>
    </location>
</feature>
<keyword evidence="7" id="KW-0046">Antibiotic resistance</keyword>
<evidence type="ECO:0000256" key="2">
    <source>
        <dbReference type="ARBA" id="ARBA00022448"/>
    </source>
</evidence>
<dbReference type="Gene3D" id="1.20.1250.20">
    <property type="entry name" value="MFS general substrate transporter like domains"/>
    <property type="match status" value="1"/>
</dbReference>
<keyword evidence="5 9" id="KW-1133">Transmembrane helix</keyword>
<feature type="transmembrane region" description="Helical" evidence="9">
    <location>
        <begin position="391"/>
        <end position="410"/>
    </location>
</feature>
<dbReference type="PRINTS" id="PR01036">
    <property type="entry name" value="TCRTETB"/>
</dbReference>
<evidence type="ECO:0000259" key="10">
    <source>
        <dbReference type="PROSITE" id="PS50850"/>
    </source>
</evidence>
<dbReference type="NCBIfam" id="TIGR00711">
    <property type="entry name" value="efflux_EmrB"/>
    <property type="match status" value="1"/>
</dbReference>
<keyword evidence="4 9" id="KW-0812">Transmembrane</keyword>
<sequence>MFIVTGLAGFMAMLDNLVVMMALPAISEDLGGGIDNLEWTVSAYTLTFAVLLMLGAAMGDRFGRRRMFIGGLALFTAASAAAALSPGIDALVAFRAAQGVGAALLMPLTLTLLMAAVGPKYRGAVLGAWGAINGLAIASGPLIGGLLVQHISWHWIFWLNVPIGVLLIPLARWKVSESHGPNNRLDVVGTIIVSLGFLGIVFGLIRGNADGWSSPLIVSSIAAGGVLLAAFVWWEMKVDEPMLPMRLFRNRTFSAVNLTSLLMALGMFGAIFLLTQFLQTVQGYSPVEAGVRLLPWTGTPILVAPIAGILSDRVGGRPLIVLGLFLQAIGLGWWALVAEPDVSYLTQLAPMILSGTGMSLFYAPVANVLMQSVRTVEQGVASGSNNALREVGGALGIAVLAAIFAGQGSYDSPQRFVDGLVPALWAGTGVLALGGIAMCFARRHPAPETSRPGGDPAGEGAARTDPVVKAV</sequence>
<evidence type="ECO:0000256" key="8">
    <source>
        <dbReference type="SAM" id="MobiDB-lite"/>
    </source>
</evidence>
<feature type="transmembrane region" description="Helical" evidence="9">
    <location>
        <begin position="185"/>
        <end position="205"/>
    </location>
</feature>
<dbReference type="GO" id="GO:0046677">
    <property type="term" value="P:response to antibiotic"/>
    <property type="evidence" value="ECO:0007669"/>
    <property type="project" value="UniProtKB-KW"/>
</dbReference>
<dbReference type="PROSITE" id="PS50850">
    <property type="entry name" value="MFS"/>
    <property type="match status" value="1"/>
</dbReference>
<dbReference type="InterPro" id="IPR004638">
    <property type="entry name" value="EmrB-like"/>
</dbReference>
<protein>
    <submittedName>
        <fullName evidence="11">Major facilitator transporter</fullName>
    </submittedName>
</protein>
<dbReference type="EMBL" id="CP021744">
    <property type="protein sequence ID" value="ARZ67266.1"/>
    <property type="molecule type" value="Genomic_DNA"/>
</dbReference>
<feature type="transmembrane region" description="Helical" evidence="9">
    <location>
        <begin position="348"/>
        <end position="370"/>
    </location>
</feature>
<dbReference type="PANTHER" id="PTHR42718">
    <property type="entry name" value="MAJOR FACILITATOR SUPERFAMILY MULTIDRUG TRANSPORTER MFSC"/>
    <property type="match status" value="1"/>
</dbReference>
<dbReference type="KEGG" id="salj:SMD11_1605"/>
<dbReference type="Proteomes" id="UP000195755">
    <property type="component" value="Chromosome"/>
</dbReference>
<feature type="transmembrane region" description="Helical" evidence="9">
    <location>
        <begin position="293"/>
        <end position="311"/>
    </location>
</feature>
<evidence type="ECO:0000256" key="4">
    <source>
        <dbReference type="ARBA" id="ARBA00022692"/>
    </source>
</evidence>
<feature type="transmembrane region" description="Helical" evidence="9">
    <location>
        <begin position="100"/>
        <end position="117"/>
    </location>
</feature>
<evidence type="ECO:0000313" key="12">
    <source>
        <dbReference type="Proteomes" id="UP000195755"/>
    </source>
</evidence>
<dbReference type="InterPro" id="IPR020846">
    <property type="entry name" value="MFS_dom"/>
</dbReference>
<dbReference type="GO" id="GO:0022857">
    <property type="term" value="F:transmembrane transporter activity"/>
    <property type="evidence" value="ECO:0007669"/>
    <property type="project" value="InterPro"/>
</dbReference>
<gene>
    <name evidence="11" type="ORF">SMD11_1605</name>
</gene>
<evidence type="ECO:0000313" key="11">
    <source>
        <dbReference type="EMBL" id="ARZ67266.1"/>
    </source>
</evidence>
<feature type="transmembrane region" description="Helical" evidence="9">
    <location>
        <begin position="255"/>
        <end position="273"/>
    </location>
</feature>
<keyword evidence="2" id="KW-0813">Transport</keyword>
<feature type="transmembrane region" description="Helical" evidence="9">
    <location>
        <begin position="153"/>
        <end position="173"/>
    </location>
</feature>
<dbReference type="CDD" id="cd17321">
    <property type="entry name" value="MFS_MMR_MDR_like"/>
    <property type="match status" value="1"/>
</dbReference>
<keyword evidence="3" id="KW-1003">Cell membrane</keyword>
<reference evidence="11 12" key="1">
    <citation type="submission" date="2017-06" db="EMBL/GenBank/DDBJ databases">
        <title>Streptomyces albireticuli Genome sequencing and assembly.</title>
        <authorList>
            <person name="Wang Y."/>
            <person name="Du B."/>
            <person name="Ding Y."/>
            <person name="Liu H."/>
            <person name="Hou Q."/>
            <person name="Liu K."/>
            <person name="Yao L."/>
            <person name="Wang C."/>
        </authorList>
    </citation>
    <scope>NUCLEOTIDE SEQUENCE [LARGE SCALE GENOMIC DNA]</scope>
    <source>
        <strain evidence="11 12">MDJK11</strain>
    </source>
</reference>
<dbReference type="InterPro" id="IPR011701">
    <property type="entry name" value="MFS"/>
</dbReference>
<name>A0A1Z2KZ10_9ACTN</name>
<dbReference type="GO" id="GO:0005886">
    <property type="term" value="C:plasma membrane"/>
    <property type="evidence" value="ECO:0007669"/>
    <property type="project" value="UniProtKB-SubCell"/>
</dbReference>
<feature type="transmembrane region" description="Helical" evidence="9">
    <location>
        <begin position="318"/>
        <end position="336"/>
    </location>
</feature>
<feature type="transmembrane region" description="Helical" evidence="9">
    <location>
        <begin position="124"/>
        <end position="147"/>
    </location>
</feature>
<dbReference type="PANTHER" id="PTHR42718:SF42">
    <property type="entry name" value="EXPORT PROTEIN"/>
    <property type="match status" value="1"/>
</dbReference>
<accession>A0A1Z2KZ10</accession>
<feature type="transmembrane region" description="Helical" evidence="9">
    <location>
        <begin position="7"/>
        <end position="27"/>
    </location>
</feature>
<feature type="domain" description="Major facilitator superfamily (MFS) profile" evidence="10">
    <location>
        <begin position="1"/>
        <end position="446"/>
    </location>
</feature>
<dbReference type="InterPro" id="IPR036259">
    <property type="entry name" value="MFS_trans_sf"/>
</dbReference>
<dbReference type="Pfam" id="PF07690">
    <property type="entry name" value="MFS_1"/>
    <property type="match status" value="1"/>
</dbReference>
<evidence type="ECO:0000256" key="7">
    <source>
        <dbReference type="ARBA" id="ARBA00023251"/>
    </source>
</evidence>